<dbReference type="PANTHER" id="PTHR24104">
    <property type="entry name" value="E3 UBIQUITIN-PROTEIN LIGASE NHLRC1-RELATED"/>
    <property type="match status" value="1"/>
</dbReference>
<reference evidence="4" key="2">
    <citation type="journal article" date="2021" name="Genome Biol. Evol.">
        <title>Developing a high-quality reference genome for a parasitic bivalve with doubly uniparental inheritance (Bivalvia: Unionida).</title>
        <authorList>
            <person name="Smith C.H."/>
        </authorList>
    </citation>
    <scope>NUCLEOTIDE SEQUENCE</scope>
    <source>
        <strain evidence="4">CHS0354</strain>
        <tissue evidence="4">Mantle</tissue>
    </source>
</reference>
<dbReference type="GO" id="GO:0000209">
    <property type="term" value="P:protein polyubiquitination"/>
    <property type="evidence" value="ECO:0007669"/>
    <property type="project" value="TreeGrafter"/>
</dbReference>
<organism evidence="4 5">
    <name type="scientific">Potamilus streckersoni</name>
    <dbReference type="NCBI Taxonomy" id="2493646"/>
    <lineage>
        <taxon>Eukaryota</taxon>
        <taxon>Metazoa</taxon>
        <taxon>Spiralia</taxon>
        <taxon>Lophotrochozoa</taxon>
        <taxon>Mollusca</taxon>
        <taxon>Bivalvia</taxon>
        <taxon>Autobranchia</taxon>
        <taxon>Heteroconchia</taxon>
        <taxon>Palaeoheterodonta</taxon>
        <taxon>Unionida</taxon>
        <taxon>Unionoidea</taxon>
        <taxon>Unionidae</taxon>
        <taxon>Ambleminae</taxon>
        <taxon>Lampsilini</taxon>
        <taxon>Potamilus</taxon>
    </lineage>
</organism>
<reference evidence="4" key="3">
    <citation type="submission" date="2023-05" db="EMBL/GenBank/DDBJ databases">
        <authorList>
            <person name="Smith C.H."/>
        </authorList>
    </citation>
    <scope>NUCLEOTIDE SEQUENCE</scope>
    <source>
        <strain evidence="4">CHS0354</strain>
        <tissue evidence="4">Mantle</tissue>
    </source>
</reference>
<sequence>MDKYNVDQSISPVGLEFNGYKSDGSLEMTPVKSKSCRQKNSVHALESELTKSEELNVSLLMSNELSRTLSKQTAEANPAPKPDSAEGNSIPTHSDNTDNKEKDKAMILTELRTRVENPFEVDFYCTDHQLHMNAKDCMTKHRYCNSVIPVLEWAKRNREIRELTKLERAMEQYAYFGSLMSEDRIEQKDFLEMKKTLLMQQFYQHQEDTITHLMTLQAIFVKQFDEMHKTNIQNLSVQIKRTSSFCKEVSAVIKKIHTLLKHVKDHNNELTQTKKEVQLKSQVYKEIVRKYLLTVKRVDYERTYDPAFEAITKDVQTLAYIAEVPQTSKLPSYLSQSKEVSFAKRQVKDLDRIFCKHPDDTSDCCISGCCYINDGKMLLADWNNRCVKLLDKCCNVDSRVSLPQSPWDVTQIDDEKVAVTVPGEKTVFVLTYTKNLQIFGSFETQCECWGITFVEDKFVLTCDPLSAIPNLKFFSLEGKEIKCIINEEKGSPLFKCPNYVITNQIKTLILVSDCGNNLITCLNLEGEVKFQYRHEKLNYPTGMTTDCQGNIYICGRNSHNIHVITAEGVFLRILLSKDDGLHGPRSISFETNGERFIASDLSSDHCNKIIQAKML</sequence>
<dbReference type="InterPro" id="IPR050952">
    <property type="entry name" value="TRIM-NHL_E3_ligases"/>
</dbReference>
<dbReference type="PROSITE" id="PS51125">
    <property type="entry name" value="NHL"/>
    <property type="match status" value="1"/>
</dbReference>
<feature type="repeat" description="NHL" evidence="2">
    <location>
        <begin position="526"/>
        <end position="567"/>
    </location>
</feature>
<dbReference type="GO" id="GO:0008270">
    <property type="term" value="F:zinc ion binding"/>
    <property type="evidence" value="ECO:0007669"/>
    <property type="project" value="UniProtKB-KW"/>
</dbReference>
<dbReference type="PANTHER" id="PTHR24104:SF25">
    <property type="entry name" value="PROTEIN LIN-41"/>
    <property type="match status" value="1"/>
</dbReference>
<gene>
    <name evidence="4" type="ORF">CHS0354_036439</name>
</gene>
<evidence type="ECO:0000256" key="1">
    <source>
        <dbReference type="ARBA" id="ARBA00022737"/>
    </source>
</evidence>
<protein>
    <submittedName>
        <fullName evidence="4">Uncharacterized protein</fullName>
    </submittedName>
</protein>
<reference evidence="4" key="1">
    <citation type="journal article" date="2021" name="Genome Biol. Evol.">
        <title>A High-Quality Reference Genome for a Parasitic Bivalve with Doubly Uniparental Inheritance (Bivalvia: Unionida).</title>
        <authorList>
            <person name="Smith C.H."/>
        </authorList>
    </citation>
    <scope>NUCLEOTIDE SEQUENCE</scope>
    <source>
        <strain evidence="4">CHS0354</strain>
    </source>
</reference>
<dbReference type="InterPro" id="IPR011042">
    <property type="entry name" value="6-blade_b-propeller_TolB-like"/>
</dbReference>
<evidence type="ECO:0000313" key="5">
    <source>
        <dbReference type="Proteomes" id="UP001195483"/>
    </source>
</evidence>
<proteinExistence type="predicted"/>
<evidence type="ECO:0000256" key="3">
    <source>
        <dbReference type="SAM" id="MobiDB-lite"/>
    </source>
</evidence>
<accession>A0AAE0SWB2</accession>
<evidence type="ECO:0000256" key="2">
    <source>
        <dbReference type="PROSITE-ProRule" id="PRU00504"/>
    </source>
</evidence>
<dbReference type="Proteomes" id="UP001195483">
    <property type="component" value="Unassembled WGS sequence"/>
</dbReference>
<dbReference type="Gene3D" id="2.120.10.30">
    <property type="entry name" value="TolB, C-terminal domain"/>
    <property type="match status" value="1"/>
</dbReference>
<keyword evidence="1" id="KW-0677">Repeat</keyword>
<dbReference type="AlphaFoldDB" id="A0AAE0SWB2"/>
<comment type="caution">
    <text evidence="4">The sequence shown here is derived from an EMBL/GenBank/DDBJ whole genome shotgun (WGS) entry which is preliminary data.</text>
</comment>
<dbReference type="InterPro" id="IPR001258">
    <property type="entry name" value="NHL_repeat"/>
</dbReference>
<dbReference type="EMBL" id="JAEAOA010002130">
    <property type="protein sequence ID" value="KAK3599420.1"/>
    <property type="molecule type" value="Genomic_DNA"/>
</dbReference>
<evidence type="ECO:0000313" key="4">
    <source>
        <dbReference type="EMBL" id="KAK3599420.1"/>
    </source>
</evidence>
<feature type="region of interest" description="Disordered" evidence="3">
    <location>
        <begin position="13"/>
        <end position="38"/>
    </location>
</feature>
<feature type="region of interest" description="Disordered" evidence="3">
    <location>
        <begin position="69"/>
        <end position="102"/>
    </location>
</feature>
<dbReference type="GO" id="GO:0043161">
    <property type="term" value="P:proteasome-mediated ubiquitin-dependent protein catabolic process"/>
    <property type="evidence" value="ECO:0007669"/>
    <property type="project" value="TreeGrafter"/>
</dbReference>
<dbReference type="GO" id="GO:0061630">
    <property type="term" value="F:ubiquitin protein ligase activity"/>
    <property type="evidence" value="ECO:0007669"/>
    <property type="project" value="TreeGrafter"/>
</dbReference>
<name>A0AAE0SWB2_9BIVA</name>
<keyword evidence="5" id="KW-1185">Reference proteome</keyword>
<dbReference type="SUPFAM" id="SSF101898">
    <property type="entry name" value="NHL repeat"/>
    <property type="match status" value="1"/>
</dbReference>